<dbReference type="EMBL" id="JAPHNI010000331">
    <property type="protein sequence ID" value="KAJ8112360.1"/>
    <property type="molecule type" value="Genomic_DNA"/>
</dbReference>
<dbReference type="Proteomes" id="UP001153331">
    <property type="component" value="Unassembled WGS sequence"/>
</dbReference>
<organism evidence="1 2">
    <name type="scientific">Boeremia exigua</name>
    <dbReference type="NCBI Taxonomy" id="749465"/>
    <lineage>
        <taxon>Eukaryota</taxon>
        <taxon>Fungi</taxon>
        <taxon>Dikarya</taxon>
        <taxon>Ascomycota</taxon>
        <taxon>Pezizomycotina</taxon>
        <taxon>Dothideomycetes</taxon>
        <taxon>Pleosporomycetidae</taxon>
        <taxon>Pleosporales</taxon>
        <taxon>Pleosporineae</taxon>
        <taxon>Didymellaceae</taxon>
        <taxon>Boeremia</taxon>
    </lineage>
</organism>
<evidence type="ECO:0000313" key="1">
    <source>
        <dbReference type="EMBL" id="KAJ8112360.1"/>
    </source>
</evidence>
<protein>
    <submittedName>
        <fullName evidence="1">Uncharacterized protein</fullName>
    </submittedName>
</protein>
<sequence>MRFSTAVGLPQHLRVLQAAVDSAVDLVDFPGWLGVVVYIHLARSCCRAVLVGPRQLCPMGGRRTSQSCPTDVNNNKAINRPRHRGNKALAYQQECTVSASAACCATQRAYGTSTQRETRALQERTVNLHLWFKPLPMLIVQLGGVGTELSKALYLFLRSVCKADDDISALANDIGQTCTALDSVRSVLVCAPKDLISSGAVLQAEHIVASCKAIFADISAILDKGRKIQPGGTKRATFWAKCSWPLKEKEVRDLSRRLQSLKISLLLLLNVIQLAQGEAREQLASELQTKSDTIRVLWARLKSLEAQDNDQEPVNGQASTPLSAPTSTPLLVAAALPTARAYQPPHVAVSGPRMNQSPPLVLNGSADNVRADADEHLDLAELSKWAAHVQSLLQHVTDLQEELAHGIYTESCRSSQMHTVFQRYRREFAADIASRDAYPPLAAPQYAGQPLVLSSRVGDVEMAGQSTDPTAHAFREGAMDSVFAGDDHGGGEMHWPLATVEDSISTPHNNPAETHKMDLDESFSGQIQGHLRYVTPPLPQSPKRNHWGSRRQGHRRSTRGDWELIKEMDPTRPDLATAIAQEPLRDHSGTESSNEEPLSDHPSRSHTPAVNLRSGSLADANPCFVERRESHASSTGSVLQSVSSAISTSGDHITPSVSKKRPNPDSTSQPQTKRLRHANATNQPNIQRSDSVGELKAARTPDDKIFYRYLSLGLEATPPLPSVFSGFDGLDALLRSEAVRSNGEDEDIVSILLEKWTVPNVVGYGMDYVLGRVFLQEIYIIVDYERMNFSISQAVADKSDIVPIYNTTYKPSPEGSPPAQSKIPGSGYLSAGAYAGIAIGILSALALIVLLIVAKKSGWWVFRKKSLEQDRFDKAELNDSAKPRVEAMEKERAELPVNEHRLEIAGSHPPPEIEGIHGVHELHSETRVG</sequence>
<evidence type="ECO:0000313" key="2">
    <source>
        <dbReference type="Proteomes" id="UP001153331"/>
    </source>
</evidence>
<comment type="caution">
    <text evidence="1">The sequence shown here is derived from an EMBL/GenBank/DDBJ whole genome shotgun (WGS) entry which is preliminary data.</text>
</comment>
<name>A0ACC2IB50_9PLEO</name>
<reference evidence="1" key="1">
    <citation type="submission" date="2022-11" db="EMBL/GenBank/DDBJ databases">
        <title>Genome Sequence of Boeremia exigua.</title>
        <authorList>
            <person name="Buettner E."/>
        </authorList>
    </citation>
    <scope>NUCLEOTIDE SEQUENCE</scope>
    <source>
        <strain evidence="1">CU02</strain>
    </source>
</reference>
<gene>
    <name evidence="1" type="ORF">OPT61_g5261</name>
</gene>
<keyword evidence="2" id="KW-1185">Reference proteome</keyword>
<accession>A0ACC2IB50</accession>
<proteinExistence type="predicted"/>